<evidence type="ECO:0000256" key="1">
    <source>
        <dbReference type="SAM" id="SignalP"/>
    </source>
</evidence>
<dbReference type="AlphaFoldDB" id="A0AA36CMR0"/>
<organism evidence="2 3">
    <name type="scientific">Mesorhabditis spiculigera</name>
    <dbReference type="NCBI Taxonomy" id="96644"/>
    <lineage>
        <taxon>Eukaryota</taxon>
        <taxon>Metazoa</taxon>
        <taxon>Ecdysozoa</taxon>
        <taxon>Nematoda</taxon>
        <taxon>Chromadorea</taxon>
        <taxon>Rhabditida</taxon>
        <taxon>Rhabditina</taxon>
        <taxon>Rhabditomorpha</taxon>
        <taxon>Rhabditoidea</taxon>
        <taxon>Rhabditidae</taxon>
        <taxon>Mesorhabditinae</taxon>
        <taxon>Mesorhabditis</taxon>
    </lineage>
</organism>
<dbReference type="Proteomes" id="UP001177023">
    <property type="component" value="Unassembled WGS sequence"/>
</dbReference>
<proteinExistence type="predicted"/>
<dbReference type="Pfam" id="PF06980">
    <property type="entry name" value="DUF1302"/>
    <property type="match status" value="1"/>
</dbReference>
<sequence>MPGAVILAVSMAGYMAGAQAVNFEVGEIEGRLDSALSIGTSLAMRSPDPDFIGVRNGGRGESQTTDDGRLNFKKHETFSKIFKGSHDLELKYGESGVFMRGKYWYDFELKDEHQNLYDIQDNGRKRGAQSSGVDLLDAFFYHNYELADLPGSFRVGKQVVSWGGSTFIGGGINIINPLDANALRRPGSELKEGLLPVNMLYMQQTLTDTVSMEGFYQLEWDQSVADNCGTFFAGSDLAADGCEDRYVLRGADQAPGESDNSGINGNTIYLPRGGDRDARDSGQFGLALRWLIPELNDTEFSAYYLNYHSRTPVSSSTMVTANPFTSVAFGARTGNYFLEYPEDIRLYGMSFNTNIGSASVEGELSYRPNMPLAYDDLIYATLRLDPVVPSVIPNSGIPGDTTHGYKRIPMTQAQISITQTFDQILGASRLTVIGETGFNHLSGISEGKASQPRYGRSSPYGTGEYYGNNGEDLCRTLLSARPEYCNSHGFFTRNSWGYRLRGSLAYNGVIGGLDLSPNLAFNHDVDGYGPNFNEGSKAISIGVNAKYLSNYEASLSYTDYFGGDYNTLVDRDFLSASIGVTF</sequence>
<dbReference type="EMBL" id="CATQJA010002532">
    <property type="protein sequence ID" value="CAJ0571067.1"/>
    <property type="molecule type" value="Genomic_DNA"/>
</dbReference>
<evidence type="ECO:0008006" key="4">
    <source>
        <dbReference type="Google" id="ProtNLM"/>
    </source>
</evidence>
<keyword evidence="1" id="KW-0732">Signal</keyword>
<evidence type="ECO:0000313" key="3">
    <source>
        <dbReference type="Proteomes" id="UP001177023"/>
    </source>
</evidence>
<comment type="caution">
    <text evidence="2">The sequence shown here is derived from an EMBL/GenBank/DDBJ whole genome shotgun (WGS) entry which is preliminary data.</text>
</comment>
<reference evidence="2" key="1">
    <citation type="submission" date="2023-06" db="EMBL/GenBank/DDBJ databases">
        <authorList>
            <person name="Delattre M."/>
        </authorList>
    </citation>
    <scope>NUCLEOTIDE SEQUENCE</scope>
    <source>
        <strain evidence="2">AF72</strain>
    </source>
</reference>
<gene>
    <name evidence="2" type="ORF">MSPICULIGERA_LOCUS9492</name>
</gene>
<feature type="non-terminal residue" evidence="2">
    <location>
        <position position="582"/>
    </location>
</feature>
<accession>A0AA36CMR0</accession>
<keyword evidence="3" id="KW-1185">Reference proteome</keyword>
<dbReference type="InterPro" id="IPR010727">
    <property type="entry name" value="DUF1302"/>
</dbReference>
<evidence type="ECO:0000313" key="2">
    <source>
        <dbReference type="EMBL" id="CAJ0571067.1"/>
    </source>
</evidence>
<feature type="chain" id="PRO_5041431517" description="DUF1302 domain-containing protein" evidence="1">
    <location>
        <begin position="21"/>
        <end position="582"/>
    </location>
</feature>
<feature type="signal peptide" evidence="1">
    <location>
        <begin position="1"/>
        <end position="20"/>
    </location>
</feature>
<protein>
    <recommendedName>
        <fullName evidence="4">DUF1302 domain-containing protein</fullName>
    </recommendedName>
</protein>
<name>A0AA36CMR0_9BILA</name>